<reference evidence="7 8" key="1">
    <citation type="submission" date="2016-08" db="EMBL/GenBank/DDBJ databases">
        <authorList>
            <person name="Seilhamer J.J."/>
        </authorList>
    </citation>
    <scope>NUCLEOTIDE SEQUENCE [LARGE SCALE GENOMIC DNA]</scope>
    <source>
        <strain evidence="7 8">KCTC 42603</strain>
    </source>
</reference>
<keyword evidence="4 5" id="KW-0472">Membrane</keyword>
<keyword evidence="3 5" id="KW-1133">Transmembrane helix</keyword>
<evidence type="ECO:0000256" key="3">
    <source>
        <dbReference type="ARBA" id="ARBA00022989"/>
    </source>
</evidence>
<dbReference type="AlphaFoldDB" id="A0A1E7ZF74"/>
<gene>
    <name evidence="7" type="ORF">BFC18_05455</name>
</gene>
<sequence>MTLNRLHTPLIFCFSVLFIVFPWLHGLDLAWEQLLFAGCTLLLFGVNIATVKIGKARQVKWISLAFLVWLVWCALYLLKLPASILELISPKTLYWYNLGKASDYYLSVYRQASLIEWFKFLTIPVLFWTIWLLVRSRRALYIIANAIVAGCTITAIYSLINFASDGAYEVVGSIPPWDLAWKDGIRGTFSYKNQYAMYLALCMALAAGLLAQNIVSRGNRKYSTLLTIQLLLLAVTLINTSSRGAIVSLVGGAGITFLLFIYRNRAYVKRFLTAKLLVSVLALFVVMGFAFSQSSVYDRFANQQLEDNGRTYLRQTAMGVISDHPLTGSGPGTYPFIQHVYKPMELGISKMSKRAHNDYLETLASTGIIGFTLLALPLGLLLLATFRNRNNESDGVLIGIRVAILTFLIQSSFDTNTGIFFLPVLFITVLSLGFIINFRNPDSTKHV</sequence>
<feature type="transmembrane region" description="Helical" evidence="5">
    <location>
        <begin position="30"/>
        <end position="49"/>
    </location>
</feature>
<feature type="transmembrane region" description="Helical" evidence="5">
    <location>
        <begin position="244"/>
        <end position="262"/>
    </location>
</feature>
<feature type="transmembrane region" description="Helical" evidence="5">
    <location>
        <begin position="395"/>
        <end position="413"/>
    </location>
</feature>
<feature type="transmembrane region" description="Helical" evidence="5">
    <location>
        <begin position="61"/>
        <end position="78"/>
    </location>
</feature>
<feature type="transmembrane region" description="Helical" evidence="5">
    <location>
        <begin position="363"/>
        <end position="383"/>
    </location>
</feature>
<dbReference type="Pfam" id="PF04932">
    <property type="entry name" value="Wzy_C"/>
    <property type="match status" value="1"/>
</dbReference>
<dbReference type="OrthoDB" id="279138at2"/>
<feature type="transmembrane region" description="Helical" evidence="5">
    <location>
        <begin position="274"/>
        <end position="292"/>
    </location>
</feature>
<dbReference type="STRING" id="1656094.BFC18_05455"/>
<evidence type="ECO:0000256" key="4">
    <source>
        <dbReference type="ARBA" id="ARBA00023136"/>
    </source>
</evidence>
<proteinExistence type="predicted"/>
<dbReference type="Proteomes" id="UP000175691">
    <property type="component" value="Unassembled WGS sequence"/>
</dbReference>
<accession>A0A1E7ZF74</accession>
<evidence type="ECO:0000256" key="2">
    <source>
        <dbReference type="ARBA" id="ARBA00022692"/>
    </source>
</evidence>
<feature type="transmembrane region" description="Helical" evidence="5">
    <location>
        <begin position="195"/>
        <end position="215"/>
    </location>
</feature>
<dbReference type="InterPro" id="IPR007016">
    <property type="entry name" value="O-antigen_ligase-rel_domated"/>
</dbReference>
<keyword evidence="8" id="KW-1185">Reference proteome</keyword>
<feature type="transmembrane region" description="Helical" evidence="5">
    <location>
        <begin position="222"/>
        <end position="238"/>
    </location>
</feature>
<name>A0A1E7ZF74_9ALTE</name>
<feature type="transmembrane region" description="Helical" evidence="5">
    <location>
        <begin position="419"/>
        <end position="438"/>
    </location>
</feature>
<evidence type="ECO:0000259" key="6">
    <source>
        <dbReference type="Pfam" id="PF04932"/>
    </source>
</evidence>
<dbReference type="EMBL" id="MDHN01000008">
    <property type="protein sequence ID" value="OFC72146.1"/>
    <property type="molecule type" value="Genomic_DNA"/>
</dbReference>
<dbReference type="GO" id="GO:0016020">
    <property type="term" value="C:membrane"/>
    <property type="evidence" value="ECO:0007669"/>
    <property type="project" value="UniProtKB-SubCell"/>
</dbReference>
<evidence type="ECO:0000256" key="1">
    <source>
        <dbReference type="ARBA" id="ARBA00004141"/>
    </source>
</evidence>
<feature type="transmembrane region" description="Helical" evidence="5">
    <location>
        <begin position="114"/>
        <end position="133"/>
    </location>
</feature>
<evidence type="ECO:0000313" key="7">
    <source>
        <dbReference type="EMBL" id="OFC72146.1"/>
    </source>
</evidence>
<evidence type="ECO:0000313" key="8">
    <source>
        <dbReference type="Proteomes" id="UP000175691"/>
    </source>
</evidence>
<comment type="caution">
    <text evidence="7">The sequence shown here is derived from an EMBL/GenBank/DDBJ whole genome shotgun (WGS) entry which is preliminary data.</text>
</comment>
<dbReference type="RefSeq" id="WP_070123928.1">
    <property type="nucleotide sequence ID" value="NZ_MDHN01000008.1"/>
</dbReference>
<dbReference type="InterPro" id="IPR051533">
    <property type="entry name" value="WaaL-like"/>
</dbReference>
<feature type="transmembrane region" description="Helical" evidence="5">
    <location>
        <begin position="140"/>
        <end position="160"/>
    </location>
</feature>
<dbReference type="PANTHER" id="PTHR37422">
    <property type="entry name" value="TEICHURONIC ACID BIOSYNTHESIS PROTEIN TUAE"/>
    <property type="match status" value="1"/>
</dbReference>
<comment type="subcellular location">
    <subcellularLocation>
        <location evidence="1">Membrane</location>
        <topology evidence="1">Multi-pass membrane protein</topology>
    </subcellularLocation>
</comment>
<dbReference type="PANTHER" id="PTHR37422:SF13">
    <property type="entry name" value="LIPOPOLYSACCHARIDE BIOSYNTHESIS PROTEIN PA4999-RELATED"/>
    <property type="match status" value="1"/>
</dbReference>
<feature type="transmembrane region" description="Helical" evidence="5">
    <location>
        <begin position="7"/>
        <end position="24"/>
    </location>
</feature>
<organism evidence="7 8">
    <name type="scientific">Alteromonas confluentis</name>
    <dbReference type="NCBI Taxonomy" id="1656094"/>
    <lineage>
        <taxon>Bacteria</taxon>
        <taxon>Pseudomonadati</taxon>
        <taxon>Pseudomonadota</taxon>
        <taxon>Gammaproteobacteria</taxon>
        <taxon>Alteromonadales</taxon>
        <taxon>Alteromonadaceae</taxon>
        <taxon>Alteromonas/Salinimonas group</taxon>
        <taxon>Alteromonas</taxon>
    </lineage>
</organism>
<feature type="domain" description="O-antigen ligase-related" evidence="6">
    <location>
        <begin position="230"/>
        <end position="374"/>
    </location>
</feature>
<protein>
    <recommendedName>
        <fullName evidence="6">O-antigen ligase-related domain-containing protein</fullName>
    </recommendedName>
</protein>
<evidence type="ECO:0000256" key="5">
    <source>
        <dbReference type="SAM" id="Phobius"/>
    </source>
</evidence>
<keyword evidence="2 5" id="KW-0812">Transmembrane</keyword>